<keyword evidence="6 7" id="KW-0408">Iron</keyword>
<keyword evidence="3 7" id="KW-0479">Metal-binding</keyword>
<name>A0A4R6TR09_9GAMM</name>
<feature type="region of interest" description="Disordered" evidence="8">
    <location>
        <begin position="321"/>
        <end position="341"/>
    </location>
</feature>
<gene>
    <name evidence="11" type="ORF">DFQ45_11820</name>
</gene>
<evidence type="ECO:0000313" key="11">
    <source>
        <dbReference type="EMBL" id="TDQ34660.1"/>
    </source>
</evidence>
<evidence type="ECO:0000256" key="5">
    <source>
        <dbReference type="ARBA" id="ARBA00023002"/>
    </source>
</evidence>
<evidence type="ECO:0000256" key="6">
    <source>
        <dbReference type="ARBA" id="ARBA00023004"/>
    </source>
</evidence>
<feature type="chain" id="PRO_5020374985" evidence="9">
    <location>
        <begin position="21"/>
        <end position="362"/>
    </location>
</feature>
<reference evidence="11 12" key="1">
    <citation type="submission" date="2019-03" db="EMBL/GenBank/DDBJ databases">
        <title>Genomic Encyclopedia of Type Strains, Phase IV (KMG-IV): sequencing the most valuable type-strain genomes for metagenomic binning, comparative biology and taxonomic classification.</title>
        <authorList>
            <person name="Goeker M."/>
        </authorList>
    </citation>
    <scope>NUCLEOTIDE SEQUENCE [LARGE SCALE GENOMIC DNA]</scope>
    <source>
        <strain evidence="11 12">DSM 28679</strain>
    </source>
</reference>
<keyword evidence="12" id="KW-1185">Reference proteome</keyword>
<keyword evidence="2 7" id="KW-0349">Heme</keyword>
<feature type="region of interest" description="Disordered" evidence="8">
    <location>
        <begin position="109"/>
        <end position="128"/>
    </location>
</feature>
<dbReference type="InterPro" id="IPR036909">
    <property type="entry name" value="Cyt_c-like_dom_sf"/>
</dbReference>
<dbReference type="InterPro" id="IPR004852">
    <property type="entry name" value="Di-haem_cyt_c_peroxidsae"/>
</dbReference>
<comment type="caution">
    <text evidence="11">The sequence shown here is derived from an EMBL/GenBank/DDBJ whole genome shotgun (WGS) entry which is preliminary data.</text>
</comment>
<dbReference type="SUPFAM" id="SSF46626">
    <property type="entry name" value="Cytochrome c"/>
    <property type="match status" value="2"/>
</dbReference>
<feature type="compositionally biased region" description="Basic and acidic residues" evidence="8">
    <location>
        <begin position="110"/>
        <end position="122"/>
    </location>
</feature>
<dbReference type="InterPro" id="IPR009056">
    <property type="entry name" value="Cyt_c-like_dom"/>
</dbReference>
<dbReference type="Proteomes" id="UP000294575">
    <property type="component" value="Unassembled WGS sequence"/>
</dbReference>
<dbReference type="GO" id="GO:0004130">
    <property type="term" value="F:cytochrome-c peroxidase activity"/>
    <property type="evidence" value="ECO:0007669"/>
    <property type="project" value="TreeGrafter"/>
</dbReference>
<keyword evidence="4 9" id="KW-0732">Signal</keyword>
<evidence type="ECO:0000256" key="8">
    <source>
        <dbReference type="SAM" id="MobiDB-lite"/>
    </source>
</evidence>
<dbReference type="Gene3D" id="1.10.760.10">
    <property type="entry name" value="Cytochrome c-like domain"/>
    <property type="match status" value="2"/>
</dbReference>
<evidence type="ECO:0000256" key="2">
    <source>
        <dbReference type="ARBA" id="ARBA00022617"/>
    </source>
</evidence>
<proteinExistence type="predicted"/>
<accession>A0A4R6TR09</accession>
<evidence type="ECO:0000256" key="7">
    <source>
        <dbReference type="PROSITE-ProRule" id="PRU00433"/>
    </source>
</evidence>
<feature type="domain" description="Cytochrome c" evidence="10">
    <location>
        <begin position="227"/>
        <end position="362"/>
    </location>
</feature>
<keyword evidence="5" id="KW-0560">Oxidoreductase</keyword>
<sequence>MGRQVLLLVIALALMQQTLACDLLAQGAETVDEHCLRSLYQQPPKNWPAPQVDAGIDWQELSALPSRQVQDISVLQRIKLGRELFFDPALSRSRDISCASCHAPELGFSDGRRTSVGHEQRQGRRNAPSVVMSAFTRSPFWDGRTHSLEEQALKPVEDPVEMGFTVDELVERLAASQHYRQRFFEVLDSPVTAAGIADVLADYQRSLLPYDTDFERFMLGDQDSLDDRQLRGLHLFRTKARCMNCHHGVALSDDQFHNLGLTYYGRKYEDLGRHEVSGADEDVGRFRTPSLRLVSQTGPWMHNGLFPYLWGVINMYDAGMPQPKPRADQQGDPRFPATSSLIKPLGLTPAEKQDLEAFLRSL</sequence>
<evidence type="ECO:0000313" key="12">
    <source>
        <dbReference type="Proteomes" id="UP000294575"/>
    </source>
</evidence>
<dbReference type="PANTHER" id="PTHR30600">
    <property type="entry name" value="CYTOCHROME C PEROXIDASE-RELATED"/>
    <property type="match status" value="1"/>
</dbReference>
<dbReference type="GO" id="GO:0046872">
    <property type="term" value="F:metal ion binding"/>
    <property type="evidence" value="ECO:0007669"/>
    <property type="project" value="UniProtKB-KW"/>
</dbReference>
<dbReference type="AlphaFoldDB" id="A0A4R6TR09"/>
<dbReference type="RefSeq" id="WP_240622467.1">
    <property type="nucleotide sequence ID" value="NZ_LNJZ01000004.1"/>
</dbReference>
<comment type="subcellular location">
    <subcellularLocation>
        <location evidence="1">Cell envelope</location>
    </subcellularLocation>
</comment>
<evidence type="ECO:0000256" key="4">
    <source>
        <dbReference type="ARBA" id="ARBA00022729"/>
    </source>
</evidence>
<dbReference type="Pfam" id="PF03150">
    <property type="entry name" value="CCP_MauG"/>
    <property type="match status" value="1"/>
</dbReference>
<evidence type="ECO:0000256" key="3">
    <source>
        <dbReference type="ARBA" id="ARBA00022723"/>
    </source>
</evidence>
<evidence type="ECO:0000256" key="1">
    <source>
        <dbReference type="ARBA" id="ARBA00004196"/>
    </source>
</evidence>
<dbReference type="PANTHER" id="PTHR30600:SF10">
    <property type="entry name" value="BLL6722 PROTEIN"/>
    <property type="match status" value="1"/>
</dbReference>
<dbReference type="InterPro" id="IPR051395">
    <property type="entry name" value="Cytochrome_c_Peroxidase/MauG"/>
</dbReference>
<keyword evidence="11" id="KW-0575">Peroxidase</keyword>
<evidence type="ECO:0000256" key="9">
    <source>
        <dbReference type="SAM" id="SignalP"/>
    </source>
</evidence>
<dbReference type="GO" id="GO:0009055">
    <property type="term" value="F:electron transfer activity"/>
    <property type="evidence" value="ECO:0007669"/>
    <property type="project" value="InterPro"/>
</dbReference>
<evidence type="ECO:0000259" key="10">
    <source>
        <dbReference type="PROSITE" id="PS51007"/>
    </source>
</evidence>
<feature type="signal peptide" evidence="9">
    <location>
        <begin position="1"/>
        <end position="20"/>
    </location>
</feature>
<dbReference type="GO" id="GO:0020037">
    <property type="term" value="F:heme binding"/>
    <property type="evidence" value="ECO:0007669"/>
    <property type="project" value="InterPro"/>
</dbReference>
<dbReference type="GO" id="GO:0030313">
    <property type="term" value="C:cell envelope"/>
    <property type="evidence" value="ECO:0007669"/>
    <property type="project" value="UniProtKB-SubCell"/>
</dbReference>
<organism evidence="11 12">
    <name type="scientific">Thiopseudomonas denitrificans</name>
    <dbReference type="NCBI Taxonomy" id="1501432"/>
    <lineage>
        <taxon>Bacteria</taxon>
        <taxon>Pseudomonadati</taxon>
        <taxon>Pseudomonadota</taxon>
        <taxon>Gammaproteobacteria</taxon>
        <taxon>Pseudomonadales</taxon>
        <taxon>Pseudomonadaceae</taxon>
        <taxon>Thiopseudomonas</taxon>
    </lineage>
</organism>
<dbReference type="PROSITE" id="PS51007">
    <property type="entry name" value="CYTC"/>
    <property type="match status" value="1"/>
</dbReference>
<dbReference type="EMBL" id="SNYK01000018">
    <property type="protein sequence ID" value="TDQ34660.1"/>
    <property type="molecule type" value="Genomic_DNA"/>
</dbReference>
<protein>
    <submittedName>
        <fullName evidence="11">Cytochrome c peroxidase</fullName>
    </submittedName>
</protein>